<reference evidence="2" key="1">
    <citation type="submission" date="2019-08" db="EMBL/GenBank/DDBJ databases">
        <authorList>
            <person name="Kucharzyk K."/>
            <person name="Murdoch R.W."/>
            <person name="Higgins S."/>
            <person name="Loffler F."/>
        </authorList>
    </citation>
    <scope>NUCLEOTIDE SEQUENCE</scope>
</reference>
<sequence>MYVRLSRDKMADLYDETTNFQDGKGFIVRPGSDATIVACGMMVGNSLQAADILEKEGLSVRVVDMFCIKPLDTELICRCAKETGAIVSAEEHNIIGGLGGAVAEALCAGNAAVPMGFIGTQDCHAECGPYKTLLQAYGLDAEAIANKVRETVAKKK</sequence>
<gene>
    <name evidence="2" type="primary">dxs_110</name>
    <name evidence="2" type="ORF">SDC9_192846</name>
</gene>
<dbReference type="SUPFAM" id="SSF52922">
    <property type="entry name" value="TK C-terminal domain-like"/>
    <property type="match status" value="1"/>
</dbReference>
<dbReference type="GO" id="GO:0008661">
    <property type="term" value="F:1-deoxy-D-xylulose-5-phosphate synthase activity"/>
    <property type="evidence" value="ECO:0007669"/>
    <property type="project" value="UniProtKB-EC"/>
</dbReference>
<feature type="domain" description="Transketolase C-terminal" evidence="1">
    <location>
        <begin position="23"/>
        <end position="144"/>
    </location>
</feature>
<proteinExistence type="predicted"/>
<organism evidence="2">
    <name type="scientific">bioreactor metagenome</name>
    <dbReference type="NCBI Taxonomy" id="1076179"/>
    <lineage>
        <taxon>unclassified sequences</taxon>
        <taxon>metagenomes</taxon>
        <taxon>ecological metagenomes</taxon>
    </lineage>
</organism>
<dbReference type="PANTHER" id="PTHR43825">
    <property type="entry name" value="PYRUVATE DEHYDROGENASE E1 COMPONENT"/>
    <property type="match status" value="1"/>
</dbReference>
<dbReference type="PANTHER" id="PTHR43825:SF1">
    <property type="entry name" value="TRANSKETOLASE-LIKE PYRIMIDINE-BINDING DOMAIN-CONTAINING PROTEIN"/>
    <property type="match status" value="1"/>
</dbReference>
<dbReference type="EMBL" id="VSSQ01105038">
    <property type="protein sequence ID" value="MPN45279.1"/>
    <property type="molecule type" value="Genomic_DNA"/>
</dbReference>
<dbReference type="InterPro" id="IPR051157">
    <property type="entry name" value="PDH/Transketolase"/>
</dbReference>
<accession>A0A645I497</accession>
<name>A0A645I497_9ZZZZ</name>
<dbReference type="EC" id="2.2.1.7" evidence="2"/>
<dbReference type="AlphaFoldDB" id="A0A645I497"/>
<evidence type="ECO:0000313" key="2">
    <source>
        <dbReference type="EMBL" id="MPN45279.1"/>
    </source>
</evidence>
<keyword evidence="2" id="KW-0808">Transferase</keyword>
<comment type="caution">
    <text evidence="2">The sequence shown here is derived from an EMBL/GenBank/DDBJ whole genome shotgun (WGS) entry which is preliminary data.</text>
</comment>
<dbReference type="InterPro" id="IPR033248">
    <property type="entry name" value="Transketolase_C"/>
</dbReference>
<dbReference type="InterPro" id="IPR009014">
    <property type="entry name" value="Transketo_C/PFOR_II"/>
</dbReference>
<protein>
    <submittedName>
        <fullName evidence="2">1-deoxy-D-xylulose-5-phosphate synthase</fullName>
        <ecNumber evidence="2">2.2.1.7</ecNumber>
    </submittedName>
</protein>
<dbReference type="Gene3D" id="3.40.50.920">
    <property type="match status" value="1"/>
</dbReference>
<dbReference type="Pfam" id="PF02780">
    <property type="entry name" value="Transketolase_C"/>
    <property type="match status" value="1"/>
</dbReference>
<evidence type="ECO:0000259" key="1">
    <source>
        <dbReference type="Pfam" id="PF02780"/>
    </source>
</evidence>